<evidence type="ECO:0000313" key="15">
    <source>
        <dbReference type="Proteomes" id="UP000317366"/>
    </source>
</evidence>
<dbReference type="InterPro" id="IPR035965">
    <property type="entry name" value="PAS-like_dom_sf"/>
</dbReference>
<dbReference type="SMART" id="SM00086">
    <property type="entry name" value="PAC"/>
    <property type="match status" value="1"/>
</dbReference>
<accession>A0A538SR92</accession>
<dbReference type="InterPro" id="IPR013767">
    <property type="entry name" value="PAS_fold"/>
</dbReference>
<organism evidence="13 16">
    <name type="scientific">Eiseniibacteriota bacterium</name>
    <dbReference type="NCBI Taxonomy" id="2212470"/>
    <lineage>
        <taxon>Bacteria</taxon>
        <taxon>Candidatus Eiseniibacteriota</taxon>
    </lineage>
</organism>
<dbReference type="EC" id="2.7.13.3" evidence="2"/>
<dbReference type="Gene3D" id="3.30.565.10">
    <property type="entry name" value="Histidine kinase-like ATPase, C-terminal domain"/>
    <property type="match status" value="1"/>
</dbReference>
<reference evidence="15 16" key="1">
    <citation type="journal article" date="2019" name="Nat. Microbiol.">
        <title>Mediterranean grassland soil C-N compound turnover is dependent on rainfall and depth, and is mediated by genomically divergent microorganisms.</title>
        <authorList>
            <person name="Diamond S."/>
            <person name="Andeer P.F."/>
            <person name="Li Z."/>
            <person name="Crits-Christoph A."/>
            <person name="Burstein D."/>
            <person name="Anantharaman K."/>
            <person name="Lane K.R."/>
            <person name="Thomas B.C."/>
            <person name="Pan C."/>
            <person name="Northen T.R."/>
            <person name="Banfield J.F."/>
        </authorList>
    </citation>
    <scope>NUCLEOTIDE SEQUENCE [LARGE SCALE GENOMIC DNA]</scope>
    <source>
        <strain evidence="13">WS_4</strain>
        <strain evidence="14">WS_7</strain>
    </source>
</reference>
<dbReference type="InterPro" id="IPR003661">
    <property type="entry name" value="HisK_dim/P_dom"/>
</dbReference>
<feature type="domain" description="Histidine kinase" evidence="10">
    <location>
        <begin position="200"/>
        <end position="431"/>
    </location>
</feature>
<evidence type="ECO:0000313" key="13">
    <source>
        <dbReference type="EMBL" id="TMQ53898.1"/>
    </source>
</evidence>
<dbReference type="InterPro" id="IPR001610">
    <property type="entry name" value="PAC"/>
</dbReference>
<evidence type="ECO:0000259" key="10">
    <source>
        <dbReference type="PROSITE" id="PS50109"/>
    </source>
</evidence>
<dbReference type="SUPFAM" id="SSF55785">
    <property type="entry name" value="PYP-like sensor domain (PAS domain)"/>
    <property type="match status" value="1"/>
</dbReference>
<dbReference type="InterPro" id="IPR036097">
    <property type="entry name" value="HisK_dim/P_sf"/>
</dbReference>
<keyword evidence="7" id="KW-0067">ATP-binding</keyword>
<dbReference type="SMART" id="SM00388">
    <property type="entry name" value="HisKA"/>
    <property type="match status" value="1"/>
</dbReference>
<dbReference type="EMBL" id="VBOX01000014">
    <property type="protein sequence ID" value="TMQ65824.1"/>
    <property type="molecule type" value="Genomic_DNA"/>
</dbReference>
<feature type="region of interest" description="Disordered" evidence="9">
    <location>
        <begin position="1"/>
        <end position="23"/>
    </location>
</feature>
<dbReference type="InterPro" id="IPR004358">
    <property type="entry name" value="Sig_transdc_His_kin-like_C"/>
</dbReference>
<dbReference type="CDD" id="cd00082">
    <property type="entry name" value="HisKA"/>
    <property type="match status" value="1"/>
</dbReference>
<feature type="domain" description="PAS" evidence="11">
    <location>
        <begin position="27"/>
        <end position="96"/>
    </location>
</feature>
<dbReference type="InterPro" id="IPR003594">
    <property type="entry name" value="HATPase_dom"/>
</dbReference>
<protein>
    <recommendedName>
        <fullName evidence="2">histidine kinase</fullName>
        <ecNumber evidence="2">2.7.13.3</ecNumber>
    </recommendedName>
</protein>
<dbReference type="InterPro" id="IPR000700">
    <property type="entry name" value="PAS-assoc_C"/>
</dbReference>
<evidence type="ECO:0000256" key="1">
    <source>
        <dbReference type="ARBA" id="ARBA00000085"/>
    </source>
</evidence>
<dbReference type="Pfam" id="PF00512">
    <property type="entry name" value="HisKA"/>
    <property type="match status" value="1"/>
</dbReference>
<dbReference type="SMART" id="SM00387">
    <property type="entry name" value="HATPase_c"/>
    <property type="match status" value="1"/>
</dbReference>
<feature type="domain" description="PAC" evidence="12">
    <location>
        <begin position="100"/>
        <end position="152"/>
    </location>
</feature>
<evidence type="ECO:0000256" key="8">
    <source>
        <dbReference type="ARBA" id="ARBA00023012"/>
    </source>
</evidence>
<dbReference type="Pfam" id="PF02518">
    <property type="entry name" value="HATPase_c"/>
    <property type="match status" value="1"/>
</dbReference>
<dbReference type="Gene3D" id="3.30.450.20">
    <property type="entry name" value="PAS domain"/>
    <property type="match status" value="1"/>
</dbReference>
<dbReference type="Proteomes" id="UP000317366">
    <property type="component" value="Unassembled WGS sequence"/>
</dbReference>
<evidence type="ECO:0000256" key="9">
    <source>
        <dbReference type="SAM" id="MobiDB-lite"/>
    </source>
</evidence>
<dbReference type="SUPFAM" id="SSF47384">
    <property type="entry name" value="Homodimeric domain of signal transducing histidine kinase"/>
    <property type="match status" value="1"/>
</dbReference>
<keyword evidence="5" id="KW-0547">Nucleotide-binding</keyword>
<dbReference type="PRINTS" id="PR00344">
    <property type="entry name" value="BCTRLSENSOR"/>
</dbReference>
<dbReference type="PROSITE" id="PS50109">
    <property type="entry name" value="HIS_KIN"/>
    <property type="match status" value="1"/>
</dbReference>
<evidence type="ECO:0000256" key="3">
    <source>
        <dbReference type="ARBA" id="ARBA00022553"/>
    </source>
</evidence>
<dbReference type="CDD" id="cd00130">
    <property type="entry name" value="PAS"/>
    <property type="match status" value="1"/>
</dbReference>
<evidence type="ECO:0000313" key="14">
    <source>
        <dbReference type="EMBL" id="TMQ65824.1"/>
    </source>
</evidence>
<dbReference type="GO" id="GO:0000155">
    <property type="term" value="F:phosphorelay sensor kinase activity"/>
    <property type="evidence" value="ECO:0007669"/>
    <property type="project" value="InterPro"/>
</dbReference>
<dbReference type="SMART" id="SM00091">
    <property type="entry name" value="PAS"/>
    <property type="match status" value="1"/>
</dbReference>
<dbReference type="PROSITE" id="PS50112">
    <property type="entry name" value="PAS"/>
    <property type="match status" value="1"/>
</dbReference>
<dbReference type="GO" id="GO:0005524">
    <property type="term" value="F:ATP binding"/>
    <property type="evidence" value="ECO:0007669"/>
    <property type="project" value="UniProtKB-KW"/>
</dbReference>
<keyword evidence="8" id="KW-0902">Two-component regulatory system</keyword>
<keyword evidence="3" id="KW-0597">Phosphoprotein</keyword>
<keyword evidence="4" id="KW-0808">Transferase</keyword>
<dbReference type="EMBL" id="VBOU01000079">
    <property type="protein sequence ID" value="TMQ53898.1"/>
    <property type="molecule type" value="Genomic_DNA"/>
</dbReference>
<dbReference type="PANTHER" id="PTHR43065:SF46">
    <property type="entry name" value="C4-DICARBOXYLATE TRANSPORT SENSOR PROTEIN DCTB"/>
    <property type="match status" value="1"/>
</dbReference>
<evidence type="ECO:0000259" key="12">
    <source>
        <dbReference type="PROSITE" id="PS50113"/>
    </source>
</evidence>
<dbReference type="GO" id="GO:0006355">
    <property type="term" value="P:regulation of DNA-templated transcription"/>
    <property type="evidence" value="ECO:0007669"/>
    <property type="project" value="InterPro"/>
</dbReference>
<evidence type="ECO:0000313" key="16">
    <source>
        <dbReference type="Proteomes" id="UP000319829"/>
    </source>
</evidence>
<evidence type="ECO:0000256" key="6">
    <source>
        <dbReference type="ARBA" id="ARBA00022777"/>
    </source>
</evidence>
<keyword evidence="6" id="KW-0418">Kinase</keyword>
<dbReference type="InterPro" id="IPR005467">
    <property type="entry name" value="His_kinase_dom"/>
</dbReference>
<dbReference type="PROSITE" id="PS50113">
    <property type="entry name" value="PAC"/>
    <property type="match status" value="1"/>
</dbReference>
<gene>
    <name evidence="13" type="ORF">E6K74_08210</name>
    <name evidence="14" type="ORF">E6K77_02000</name>
</gene>
<dbReference type="Pfam" id="PF00989">
    <property type="entry name" value="PAS"/>
    <property type="match status" value="1"/>
</dbReference>
<evidence type="ECO:0000256" key="4">
    <source>
        <dbReference type="ARBA" id="ARBA00022679"/>
    </source>
</evidence>
<evidence type="ECO:0000259" key="11">
    <source>
        <dbReference type="PROSITE" id="PS50112"/>
    </source>
</evidence>
<dbReference type="AlphaFoldDB" id="A0A538SR92"/>
<evidence type="ECO:0000256" key="5">
    <source>
        <dbReference type="ARBA" id="ARBA00022741"/>
    </source>
</evidence>
<evidence type="ECO:0000256" key="2">
    <source>
        <dbReference type="ARBA" id="ARBA00012438"/>
    </source>
</evidence>
<comment type="catalytic activity">
    <reaction evidence="1">
        <text>ATP + protein L-histidine = ADP + protein N-phospho-L-histidine.</text>
        <dbReference type="EC" id="2.7.13.3"/>
    </reaction>
</comment>
<dbReference type="Gene3D" id="1.10.287.130">
    <property type="match status" value="1"/>
</dbReference>
<dbReference type="InterPro" id="IPR000014">
    <property type="entry name" value="PAS"/>
</dbReference>
<dbReference type="InterPro" id="IPR036890">
    <property type="entry name" value="HATPase_C_sf"/>
</dbReference>
<evidence type="ECO:0000256" key="7">
    <source>
        <dbReference type="ARBA" id="ARBA00022840"/>
    </source>
</evidence>
<dbReference type="Proteomes" id="UP000319829">
    <property type="component" value="Unassembled WGS sequence"/>
</dbReference>
<dbReference type="SUPFAM" id="SSF55874">
    <property type="entry name" value="ATPase domain of HSP90 chaperone/DNA topoisomerase II/histidine kinase"/>
    <property type="match status" value="1"/>
</dbReference>
<dbReference type="PANTHER" id="PTHR43065">
    <property type="entry name" value="SENSOR HISTIDINE KINASE"/>
    <property type="match status" value="1"/>
</dbReference>
<proteinExistence type="predicted"/>
<name>A0A538SR92_UNCEI</name>
<sequence>MKGAGAEQKDVAAGTQNLNGSGPDAEVRSRLDAVWELANDALFAVSLDGIIVAWNRAAERIYGYPAQTIIGKPLSLLVPEDRRHELETTITSIARGATIEHFETIRLRSDGVPIDVSLSIAPTRDEKGRVTSALAVARDITAIKQALRQAEVSSVKLSEREAMLRRALLALRKSLEETKSTQLHLVQAAKLESIGRLAAGVAHEVKNPLAVILFAIDYLAETVQRPDANMVGALNDAREAVLRADSVIRGLLEFSTATELTVSKEDVNSLLQKALLLVRHALTKSHIFVVEEFASDLPPVMLDRTKIEQVFVNLMINAVDAMPSGGTLIVRSRREQLKEPGPDVGYRRSDPFRVGQTVIVIEIEDTGTGIDEATRSRLFDPFFTTKPPGRGTGLGLAVCKPIVALHGGTIRIGNREGGGGARATVIFQSIRP</sequence>
<comment type="caution">
    <text evidence="13">The sequence shown here is derived from an EMBL/GenBank/DDBJ whole genome shotgun (WGS) entry which is preliminary data.</text>
</comment>
<dbReference type="NCBIfam" id="TIGR00229">
    <property type="entry name" value="sensory_box"/>
    <property type="match status" value="1"/>
</dbReference>